<dbReference type="EMBL" id="JAPFFF010000407">
    <property type="protein sequence ID" value="KAK8834449.1"/>
    <property type="molecule type" value="Genomic_DNA"/>
</dbReference>
<comment type="caution">
    <text evidence="1">The sequence shown here is derived from an EMBL/GenBank/DDBJ whole genome shotgun (WGS) entry which is preliminary data.</text>
</comment>
<accession>A0ABR2GKI9</accession>
<protein>
    <recommendedName>
        <fullName evidence="4">Cleavage/polyadenylation specificity factor A subunit N-terminal domain-containing protein</fullName>
    </recommendedName>
</protein>
<sequence length="748" mass="84220">MRKLQAFDTFGELNHGFHEGTSLLIHTKNEQITFYDFNSLDEITRVSFKQTIARTLIPIMNRQNSFRGIVVTEDQMAHLILMKQKQIEKAAYIDLKQPLTLCYTILLDAPLHCYVLFENGVSALISKKKTELVQSSWPPKTMIRVAHMEPYHQFHGQHLISENSAGFLVYHYAGDTCQITSWIMLFPSRRIINGPFSMQINPNSIFLSPYYFLHDRELYSIQSLKKIGTLEKDAYCCSTYLGESTILSDSDGLLIKIYDDKIEKLRELSSPPLRVEYNGEKYVYLTMNGLINDKLNIGVQFPLSSWASFFVYGGFPKVIPAPLYQAPQPNPTAVKIDETSVTSKSGGKWTPPHKIVSSDSVRVGQYDFFIAATAGTIHILKSHLKNPSILPVTEFNWDTPISAVSINSRLYVVASADNPIKVQQYSGDEYTFSFESSLCISLALSENYLAAGFIGGSFLLLSLKEKSQLLSMWPFRVPVTKVTSVENDCFLVQWGNSIAKISSNSIQWIKLPTFPGSMTATLSKQGILSLAKPTSVDVYLFADSSLMAQIPQRVVGLCVNDRRTYMLTFKNEVVVLHYHGTLKVDAQFIIDVDNPFAILASNEILYVICQKCITTFDKTGKLIDNIELQLKPRFYDSASKGIFIVMHKSIWYVQSKDNIKKIPSDFTDICGFSAVDDSRYVIASNGRTYYVDHSPAKPIVSALSKYDKPLLGIKCYASTVGGKIDSLFLLFNDHSFSQRQLPSLKPKT</sequence>
<dbReference type="EMBL" id="JAPFFF010000058">
    <property type="protein sequence ID" value="KAK8837771.1"/>
    <property type="molecule type" value="Genomic_DNA"/>
</dbReference>
<gene>
    <name evidence="1" type="ORF">M9Y10_030590</name>
    <name evidence="2" type="ORF">M9Y10_036309</name>
</gene>
<evidence type="ECO:0000313" key="1">
    <source>
        <dbReference type="EMBL" id="KAK8834449.1"/>
    </source>
</evidence>
<proteinExistence type="predicted"/>
<dbReference type="SUPFAM" id="SSF117289">
    <property type="entry name" value="Nucleoporin domain"/>
    <property type="match status" value="1"/>
</dbReference>
<name>A0ABR2GKI9_9EUKA</name>
<evidence type="ECO:0000313" key="2">
    <source>
        <dbReference type="EMBL" id="KAK8837771.1"/>
    </source>
</evidence>
<reference evidence="1 3" key="1">
    <citation type="submission" date="2024-04" db="EMBL/GenBank/DDBJ databases">
        <title>Tritrichomonas musculus Genome.</title>
        <authorList>
            <person name="Alves-Ferreira E."/>
            <person name="Grigg M."/>
            <person name="Lorenzi H."/>
            <person name="Galac M."/>
        </authorList>
    </citation>
    <scope>NUCLEOTIDE SEQUENCE [LARGE SCALE GENOMIC DNA]</scope>
    <source>
        <strain evidence="1 3">EAF2021</strain>
    </source>
</reference>
<dbReference type="Gene3D" id="2.130.10.10">
    <property type="entry name" value="YVTN repeat-like/Quinoprotein amine dehydrogenase"/>
    <property type="match status" value="1"/>
</dbReference>
<dbReference type="Proteomes" id="UP001470230">
    <property type="component" value="Unassembled WGS sequence"/>
</dbReference>
<dbReference type="InterPro" id="IPR015943">
    <property type="entry name" value="WD40/YVTN_repeat-like_dom_sf"/>
</dbReference>
<evidence type="ECO:0000313" key="3">
    <source>
        <dbReference type="Proteomes" id="UP001470230"/>
    </source>
</evidence>
<evidence type="ECO:0008006" key="4">
    <source>
        <dbReference type="Google" id="ProtNLM"/>
    </source>
</evidence>
<organism evidence="1 3">
    <name type="scientific">Tritrichomonas musculus</name>
    <dbReference type="NCBI Taxonomy" id="1915356"/>
    <lineage>
        <taxon>Eukaryota</taxon>
        <taxon>Metamonada</taxon>
        <taxon>Parabasalia</taxon>
        <taxon>Tritrichomonadida</taxon>
        <taxon>Tritrichomonadidae</taxon>
        <taxon>Tritrichomonas</taxon>
    </lineage>
</organism>
<keyword evidence="3" id="KW-1185">Reference proteome</keyword>